<dbReference type="AlphaFoldDB" id="A0A5E4CXS9"/>
<name>A0A5E4CXS9_MARMO</name>
<evidence type="ECO:0000313" key="2">
    <source>
        <dbReference type="Proteomes" id="UP000335636"/>
    </source>
</evidence>
<accession>A0A5E4CXS9</accession>
<evidence type="ECO:0008006" key="3">
    <source>
        <dbReference type="Google" id="ProtNLM"/>
    </source>
</evidence>
<evidence type="ECO:0000313" key="1">
    <source>
        <dbReference type="EMBL" id="VTJ86654.1"/>
    </source>
</evidence>
<keyword evidence="2" id="KW-1185">Reference proteome</keyword>
<gene>
    <name evidence="1" type="ORF">MONAX_5E032712</name>
</gene>
<dbReference type="EMBL" id="CABDUW010002396">
    <property type="protein sequence ID" value="VTJ86654.1"/>
    <property type="molecule type" value="Genomic_DNA"/>
</dbReference>
<feature type="non-terminal residue" evidence="1">
    <location>
        <position position="1"/>
    </location>
</feature>
<sequence>CPDNSSGSGCASLLGGFQGCLRLISIGGTVVDPISVQQGALGSFSDLQIDACSITDR</sequence>
<reference evidence="1" key="1">
    <citation type="submission" date="2019-04" db="EMBL/GenBank/DDBJ databases">
        <authorList>
            <person name="Alioto T."/>
            <person name="Alioto T."/>
        </authorList>
    </citation>
    <scope>NUCLEOTIDE SEQUENCE [LARGE SCALE GENOMIC DNA]</scope>
</reference>
<proteinExistence type="predicted"/>
<comment type="caution">
    <text evidence="1">The sequence shown here is derived from an EMBL/GenBank/DDBJ whole genome shotgun (WGS) entry which is preliminary data.</text>
</comment>
<organism evidence="1 2">
    <name type="scientific">Marmota monax</name>
    <name type="common">Woodchuck</name>
    <dbReference type="NCBI Taxonomy" id="9995"/>
    <lineage>
        <taxon>Eukaryota</taxon>
        <taxon>Metazoa</taxon>
        <taxon>Chordata</taxon>
        <taxon>Craniata</taxon>
        <taxon>Vertebrata</taxon>
        <taxon>Euteleostomi</taxon>
        <taxon>Mammalia</taxon>
        <taxon>Eutheria</taxon>
        <taxon>Euarchontoglires</taxon>
        <taxon>Glires</taxon>
        <taxon>Rodentia</taxon>
        <taxon>Sciuromorpha</taxon>
        <taxon>Sciuridae</taxon>
        <taxon>Xerinae</taxon>
        <taxon>Marmotini</taxon>
        <taxon>Marmota</taxon>
    </lineage>
</organism>
<protein>
    <recommendedName>
        <fullName evidence="3">Laminin G domain-containing protein</fullName>
    </recommendedName>
</protein>
<dbReference type="Proteomes" id="UP000335636">
    <property type="component" value="Unassembled WGS sequence"/>
</dbReference>